<protein>
    <submittedName>
        <fullName evidence="1">Uncharacterized protein</fullName>
    </submittedName>
</protein>
<dbReference type="KEGG" id="vg:65129163"/>
<sequence>MDSKINGVAVVILPPGLSKEEVQVLFSSILGKLEAIHPEYKQNGGFLTILEPNDLFRVVNPVNAEIATLADNLVVEFGEPADPVHFATKFVCAYYGPKDLVNHDVVTTIASIKEGSPEWAYFERKRLKFLIFQCRNILQNTL</sequence>
<evidence type="ECO:0000313" key="2">
    <source>
        <dbReference type="Proteomes" id="UP000593744"/>
    </source>
</evidence>
<dbReference type="RefSeq" id="YP_010110841.1">
    <property type="nucleotide sequence ID" value="NC_055875.1"/>
</dbReference>
<keyword evidence="2" id="KW-1185">Reference proteome</keyword>
<organism evidence="1 2">
    <name type="scientific">uncultured phage cr10_1</name>
    <dbReference type="NCBI Taxonomy" id="2772066"/>
    <lineage>
        <taxon>Viruses</taxon>
        <taxon>Duplodnaviria</taxon>
        <taxon>Heunggongvirae</taxon>
        <taxon>Uroviricota</taxon>
        <taxon>Caudoviricetes</taxon>
        <taxon>Crassvirales</taxon>
        <taxon>Suoliviridae</taxon>
        <taxon>Boorivirinae</taxon>
        <taxon>Canhaevirus</taxon>
        <taxon>Canhaevirus hiberniae</taxon>
    </lineage>
</organism>
<evidence type="ECO:0000313" key="1">
    <source>
        <dbReference type="EMBL" id="QOR58683.1"/>
    </source>
</evidence>
<dbReference type="GeneID" id="65129163"/>
<name>A0A7M1RW94_9CAUD</name>
<dbReference type="EMBL" id="MT774382">
    <property type="protein sequence ID" value="QOR58683.1"/>
    <property type="molecule type" value="Genomic_DNA"/>
</dbReference>
<accession>A0A7M1RW94</accession>
<reference evidence="1 2" key="1">
    <citation type="submission" date="2020-07" db="EMBL/GenBank/DDBJ databases">
        <title>Taxonomic proposal: Crassvirales, a new order of highly abundant and diverse bacterial viruses.</title>
        <authorList>
            <person name="Shkoporov A.N."/>
            <person name="Stockdale S.R."/>
            <person name="Guerin E."/>
            <person name="Ross R.P."/>
            <person name="Hill C."/>
        </authorList>
    </citation>
    <scope>NUCLEOTIDE SEQUENCE [LARGE SCALE GENOMIC DNA]</scope>
</reference>
<proteinExistence type="predicted"/>
<dbReference type="Proteomes" id="UP000593744">
    <property type="component" value="Segment"/>
</dbReference>